<dbReference type="EMBL" id="CAJNIZ010021635">
    <property type="protein sequence ID" value="CAE7454009.1"/>
    <property type="molecule type" value="Genomic_DNA"/>
</dbReference>
<protein>
    <recommendedName>
        <fullName evidence="1">F-box domain-containing protein</fullName>
    </recommendedName>
</protein>
<comment type="caution">
    <text evidence="2">The sequence shown here is derived from an EMBL/GenBank/DDBJ whole genome shotgun (WGS) entry which is preliminary data.</text>
</comment>
<dbReference type="Pfam" id="PF12937">
    <property type="entry name" value="F-box-like"/>
    <property type="match status" value="1"/>
</dbReference>
<feature type="non-terminal residue" evidence="2">
    <location>
        <position position="188"/>
    </location>
</feature>
<feature type="domain" description="F-box" evidence="1">
    <location>
        <begin position="34"/>
        <end position="72"/>
    </location>
</feature>
<evidence type="ECO:0000259" key="1">
    <source>
        <dbReference type="Pfam" id="PF12937"/>
    </source>
</evidence>
<feature type="non-terminal residue" evidence="2">
    <location>
        <position position="1"/>
    </location>
</feature>
<sequence length="188" mass="21336">VQVQAPLLDPQTVDCSAVRRTEPTRSDGPPILEEAWLKVLSYFSPADLCHLSPVHAKLHALASDEDTWKSQCTLRWRGKQWMKAGELFRNGDYTGLKLSVAECKSLLRRRGVNGLPHITEKAELLHALHETNPHVAGARRKAATIPCKWKRSYAYAELDSKRSHITHDEVAHFRWRLVYHGRPSSMGL</sequence>
<dbReference type="InterPro" id="IPR001810">
    <property type="entry name" value="F-box_dom"/>
</dbReference>
<reference evidence="2" key="1">
    <citation type="submission" date="2021-02" db="EMBL/GenBank/DDBJ databases">
        <authorList>
            <person name="Dougan E. K."/>
            <person name="Rhodes N."/>
            <person name="Thang M."/>
            <person name="Chan C."/>
        </authorList>
    </citation>
    <scope>NUCLEOTIDE SEQUENCE</scope>
</reference>
<accession>A0A812RW76</accession>
<organism evidence="2 3">
    <name type="scientific">Symbiodinium pilosum</name>
    <name type="common">Dinoflagellate</name>
    <dbReference type="NCBI Taxonomy" id="2952"/>
    <lineage>
        <taxon>Eukaryota</taxon>
        <taxon>Sar</taxon>
        <taxon>Alveolata</taxon>
        <taxon>Dinophyceae</taxon>
        <taxon>Suessiales</taxon>
        <taxon>Symbiodiniaceae</taxon>
        <taxon>Symbiodinium</taxon>
    </lineage>
</organism>
<proteinExistence type="predicted"/>
<dbReference type="Gene3D" id="1.20.1280.50">
    <property type="match status" value="1"/>
</dbReference>
<dbReference type="OrthoDB" id="3219396at2759"/>
<dbReference type="Proteomes" id="UP000649617">
    <property type="component" value="Unassembled WGS sequence"/>
</dbReference>
<dbReference type="AlphaFoldDB" id="A0A812RW76"/>
<dbReference type="InterPro" id="IPR036047">
    <property type="entry name" value="F-box-like_dom_sf"/>
</dbReference>
<keyword evidence="3" id="KW-1185">Reference proteome</keyword>
<gene>
    <name evidence="2" type="ORF">SPIL2461_LOCUS11135</name>
</gene>
<name>A0A812RW76_SYMPI</name>
<evidence type="ECO:0000313" key="3">
    <source>
        <dbReference type="Proteomes" id="UP000649617"/>
    </source>
</evidence>
<evidence type="ECO:0000313" key="2">
    <source>
        <dbReference type="EMBL" id="CAE7454009.1"/>
    </source>
</evidence>
<dbReference type="SUPFAM" id="SSF81383">
    <property type="entry name" value="F-box domain"/>
    <property type="match status" value="1"/>
</dbReference>